<proteinExistence type="predicted"/>
<feature type="transmembrane region" description="Helical" evidence="5">
    <location>
        <begin position="82"/>
        <end position="103"/>
    </location>
</feature>
<evidence type="ECO:0000256" key="4">
    <source>
        <dbReference type="ARBA" id="ARBA00023136"/>
    </source>
</evidence>
<dbReference type="EMBL" id="CP107020">
    <property type="protein sequence ID" value="UYG18189.1"/>
    <property type="molecule type" value="Genomic_DNA"/>
</dbReference>
<feature type="transmembrane region" description="Helical" evidence="5">
    <location>
        <begin position="256"/>
        <end position="277"/>
    </location>
</feature>
<organism evidence="7 8">
    <name type="scientific">Brachybacterium huguangmaarense</name>
    <dbReference type="NCBI Taxonomy" id="1652028"/>
    <lineage>
        <taxon>Bacteria</taxon>
        <taxon>Bacillati</taxon>
        <taxon>Actinomycetota</taxon>
        <taxon>Actinomycetes</taxon>
        <taxon>Micrococcales</taxon>
        <taxon>Dermabacteraceae</taxon>
        <taxon>Brachybacterium</taxon>
    </lineage>
</organism>
<sequence length="453" mass="47312">MALVAVSIINVALDPIGDSLGADSSGLQWVLSGYALAFGVLLVPSGRAGDATGRRRMLIAGVSVFTLGSLLAGLAWDVNVLNVARILQGVGSGLLNPQSIGLIQTTFRGQARARAFAMFGTTVAVATAVGPVLGGLLMQLLGEDAGWRWMFFMNVPLGILAIALAVAWIPDDKLRLRGAAKPDLDPVGTILLGLSILLVMLPFLEREVSALVWLCLPAGLLLVLGWVAWENRYRERGRPPMVDPAIFRSTPFRNGIIIVSVYFLGSTSIWIVVPLYLQRHLDHTPFEASIIGIPSSIAAMITSQIGGRYVLKLGRRLVIAGFLIAIAGLALVALVAGPVESGAVGYGVLALPLLLIGTSQGFTISPNQTLTLGAVDPRFGGVAGGILSLGQRIGAAIGTALIPGILFSLVEGGMAWYEAFVITLVVIMALATVALGVSVLDRAREKAGVGSGE</sequence>
<feature type="transmembrane region" description="Helical" evidence="5">
    <location>
        <begin position="147"/>
        <end position="167"/>
    </location>
</feature>
<evidence type="ECO:0000256" key="5">
    <source>
        <dbReference type="SAM" id="Phobius"/>
    </source>
</evidence>
<gene>
    <name evidence="7" type="ORF">BRM3_03140</name>
</gene>
<feature type="transmembrane region" description="Helical" evidence="5">
    <location>
        <begin position="27"/>
        <end position="45"/>
    </location>
</feature>
<dbReference type="PRINTS" id="PR01036">
    <property type="entry name" value="TCRTETB"/>
</dbReference>
<keyword evidence="4 5" id="KW-0472">Membrane</keyword>
<dbReference type="Gene3D" id="1.20.1720.10">
    <property type="entry name" value="Multidrug resistance protein D"/>
    <property type="match status" value="1"/>
</dbReference>
<feature type="transmembrane region" description="Helical" evidence="5">
    <location>
        <begin position="289"/>
        <end position="310"/>
    </location>
</feature>
<evidence type="ECO:0000256" key="1">
    <source>
        <dbReference type="ARBA" id="ARBA00004651"/>
    </source>
</evidence>
<dbReference type="Gene3D" id="1.20.1250.20">
    <property type="entry name" value="MFS general substrate transporter like domains"/>
    <property type="match status" value="1"/>
</dbReference>
<feature type="transmembrane region" description="Helical" evidence="5">
    <location>
        <begin position="393"/>
        <end position="410"/>
    </location>
</feature>
<feature type="domain" description="Major facilitator superfamily (MFS) profile" evidence="6">
    <location>
        <begin position="1"/>
        <end position="446"/>
    </location>
</feature>
<dbReference type="InterPro" id="IPR020846">
    <property type="entry name" value="MFS_dom"/>
</dbReference>
<dbReference type="Proteomes" id="UP001164305">
    <property type="component" value="Chromosome"/>
</dbReference>
<dbReference type="PROSITE" id="PS50850">
    <property type="entry name" value="MFS"/>
    <property type="match status" value="1"/>
</dbReference>
<evidence type="ECO:0000256" key="2">
    <source>
        <dbReference type="ARBA" id="ARBA00022692"/>
    </source>
</evidence>
<feature type="transmembrane region" description="Helical" evidence="5">
    <location>
        <begin position="210"/>
        <end position="229"/>
    </location>
</feature>
<feature type="transmembrane region" description="Helical" evidence="5">
    <location>
        <begin position="416"/>
        <end position="440"/>
    </location>
</feature>
<dbReference type="CDD" id="cd17321">
    <property type="entry name" value="MFS_MMR_MDR_like"/>
    <property type="match status" value="1"/>
</dbReference>
<reference evidence="7" key="1">
    <citation type="submission" date="2022-10" db="EMBL/GenBank/DDBJ databases">
        <title>Whole-Genome Sequencing of Brachybacterium huguangmaarense BRM-3, Isolated from Betula schmidtii.</title>
        <authorList>
            <person name="Haam D."/>
        </authorList>
    </citation>
    <scope>NUCLEOTIDE SEQUENCE</scope>
    <source>
        <strain evidence="7">BRM-3</strain>
    </source>
</reference>
<dbReference type="PANTHER" id="PTHR42718:SF39">
    <property type="entry name" value="ACTINORHODIN TRANSPORTER-RELATED"/>
    <property type="match status" value="1"/>
</dbReference>
<dbReference type="PANTHER" id="PTHR42718">
    <property type="entry name" value="MAJOR FACILITATOR SUPERFAMILY MULTIDRUG TRANSPORTER MFSC"/>
    <property type="match status" value="1"/>
</dbReference>
<feature type="transmembrane region" description="Helical" evidence="5">
    <location>
        <begin position="317"/>
        <end position="337"/>
    </location>
</feature>
<feature type="transmembrane region" description="Helical" evidence="5">
    <location>
        <begin position="57"/>
        <end position="76"/>
    </location>
</feature>
<accession>A0ABY6G5D9</accession>
<evidence type="ECO:0000256" key="3">
    <source>
        <dbReference type="ARBA" id="ARBA00022989"/>
    </source>
</evidence>
<comment type="subcellular location">
    <subcellularLocation>
        <location evidence="1">Cell membrane</location>
        <topology evidence="1">Multi-pass membrane protein</topology>
    </subcellularLocation>
</comment>
<keyword evidence="8" id="KW-1185">Reference proteome</keyword>
<feature type="transmembrane region" description="Helical" evidence="5">
    <location>
        <begin position="187"/>
        <end position="204"/>
    </location>
</feature>
<name>A0ABY6G5D9_9MICO</name>
<dbReference type="InterPro" id="IPR011701">
    <property type="entry name" value="MFS"/>
</dbReference>
<evidence type="ECO:0000313" key="8">
    <source>
        <dbReference type="Proteomes" id="UP001164305"/>
    </source>
</evidence>
<feature type="transmembrane region" description="Helical" evidence="5">
    <location>
        <begin position="343"/>
        <end position="362"/>
    </location>
</feature>
<feature type="transmembrane region" description="Helical" evidence="5">
    <location>
        <begin position="115"/>
        <end position="141"/>
    </location>
</feature>
<dbReference type="InterPro" id="IPR036259">
    <property type="entry name" value="MFS_trans_sf"/>
</dbReference>
<evidence type="ECO:0000313" key="7">
    <source>
        <dbReference type="EMBL" id="UYG18189.1"/>
    </source>
</evidence>
<keyword evidence="2 5" id="KW-0812">Transmembrane</keyword>
<evidence type="ECO:0000259" key="6">
    <source>
        <dbReference type="PROSITE" id="PS50850"/>
    </source>
</evidence>
<protein>
    <submittedName>
        <fullName evidence="7">MFS transporter</fullName>
    </submittedName>
</protein>
<keyword evidence="3 5" id="KW-1133">Transmembrane helix</keyword>
<dbReference type="Pfam" id="PF07690">
    <property type="entry name" value="MFS_1"/>
    <property type="match status" value="1"/>
</dbReference>
<dbReference type="SUPFAM" id="SSF103473">
    <property type="entry name" value="MFS general substrate transporter"/>
    <property type="match status" value="1"/>
</dbReference>